<dbReference type="Gene3D" id="3.40.50.10350">
    <property type="entry name" value="Glycerate kinase, domain 1"/>
    <property type="match status" value="1"/>
</dbReference>
<keyword evidence="6" id="KW-1185">Reference proteome</keyword>
<dbReference type="PIRSF" id="PIRSF006078">
    <property type="entry name" value="GlxK"/>
    <property type="match status" value="1"/>
</dbReference>
<reference evidence="5 6" key="1">
    <citation type="submission" date="2016-10" db="EMBL/GenBank/DDBJ databases">
        <authorList>
            <person name="de Groot N.N."/>
        </authorList>
    </citation>
    <scope>NUCLEOTIDE SEQUENCE [LARGE SCALE GENOMIC DNA]</scope>
    <source>
        <strain evidence="5 6">DSM 21633</strain>
    </source>
</reference>
<dbReference type="InterPro" id="IPR018197">
    <property type="entry name" value="Glycerate_kinase_RE-like"/>
</dbReference>
<dbReference type="Proteomes" id="UP000199427">
    <property type="component" value="Unassembled WGS sequence"/>
</dbReference>
<sequence length="381" mass="40311">MKVVIAIDSFKGSISSIDGSRAISEGIREVDPDAEIVMLPLADGGEGTVDAVVQATGGQVIEKEVTGPLHNRVQAKYGVTEDGKTAIIEVAQACGLPLVPDYEKNPLKTTTYGVGELILDAIEKGCRHFVIGLGGSATNDAGVGMLQALGVQFLDQNGEEVELGGQALGKIESIESNNIDSRVDDCVFQVACDVNNPLYGENGAAYIFGPQKGATENQVVALDKGLKHFADVVKRDLNMDIYSKPGSGAAGGLGAAFSGFLKGELESGIHLTLDLIKMEEYLEGCDLVITGEGMLDGQTSMGKVPVGVAKIAQKHNVPVVALAGGINQENFQLNELGISGCFSVVQAPMSLKEAMKRDVTYKNLKFTTRQVIQTIRHFVQK</sequence>
<dbReference type="InterPro" id="IPR018193">
    <property type="entry name" value="Glyc_kinase_flavodox-like_fold"/>
</dbReference>
<evidence type="ECO:0000313" key="6">
    <source>
        <dbReference type="Proteomes" id="UP000199427"/>
    </source>
</evidence>
<dbReference type="PANTHER" id="PTHR21599">
    <property type="entry name" value="GLYCERATE KINASE"/>
    <property type="match status" value="1"/>
</dbReference>
<dbReference type="Pfam" id="PF02595">
    <property type="entry name" value="Gly_kinase"/>
    <property type="match status" value="1"/>
</dbReference>
<comment type="similarity">
    <text evidence="1 4">Belongs to the glycerate kinase type-1 family.</text>
</comment>
<organism evidence="5 6">
    <name type="scientific">Piscibacillus halophilus</name>
    <dbReference type="NCBI Taxonomy" id="571933"/>
    <lineage>
        <taxon>Bacteria</taxon>
        <taxon>Bacillati</taxon>
        <taxon>Bacillota</taxon>
        <taxon>Bacilli</taxon>
        <taxon>Bacillales</taxon>
        <taxon>Bacillaceae</taxon>
        <taxon>Piscibacillus</taxon>
    </lineage>
</organism>
<dbReference type="OrthoDB" id="9774290at2"/>
<evidence type="ECO:0000256" key="4">
    <source>
        <dbReference type="PIRNR" id="PIRNR006078"/>
    </source>
</evidence>
<dbReference type="InterPro" id="IPR004381">
    <property type="entry name" value="Glycerate_kinase"/>
</dbReference>
<dbReference type="NCBIfam" id="TIGR00045">
    <property type="entry name" value="glycerate kinase"/>
    <property type="match status" value="1"/>
</dbReference>
<evidence type="ECO:0000256" key="1">
    <source>
        <dbReference type="ARBA" id="ARBA00006284"/>
    </source>
</evidence>
<dbReference type="AlphaFoldDB" id="A0A1H9DPZ3"/>
<dbReference type="RefSeq" id="WP_091773050.1">
    <property type="nucleotide sequence ID" value="NZ_FOES01000007.1"/>
</dbReference>
<accession>A0A1H9DPZ3</accession>
<proteinExistence type="inferred from homology"/>
<evidence type="ECO:0000256" key="3">
    <source>
        <dbReference type="ARBA" id="ARBA00022777"/>
    </source>
</evidence>
<dbReference type="STRING" id="571933.SAMN05216362_10781"/>
<name>A0A1H9DPZ3_9BACI</name>
<dbReference type="EMBL" id="FOES01000007">
    <property type="protein sequence ID" value="SEQ15552.1"/>
    <property type="molecule type" value="Genomic_DNA"/>
</dbReference>
<dbReference type="GO" id="GO:0031388">
    <property type="term" value="P:organic acid phosphorylation"/>
    <property type="evidence" value="ECO:0007669"/>
    <property type="project" value="UniProtKB-UniRule"/>
</dbReference>
<dbReference type="InterPro" id="IPR036129">
    <property type="entry name" value="Glycerate_kinase_sf"/>
</dbReference>
<keyword evidence="3 4" id="KW-0418">Kinase</keyword>
<dbReference type="Gene3D" id="3.90.1510.10">
    <property type="entry name" value="Glycerate kinase, domain 2"/>
    <property type="match status" value="1"/>
</dbReference>
<dbReference type="SUPFAM" id="SSF110738">
    <property type="entry name" value="Glycerate kinase I"/>
    <property type="match status" value="1"/>
</dbReference>
<evidence type="ECO:0000256" key="2">
    <source>
        <dbReference type="ARBA" id="ARBA00022679"/>
    </source>
</evidence>
<dbReference type="PANTHER" id="PTHR21599:SF0">
    <property type="entry name" value="GLYCERATE KINASE"/>
    <property type="match status" value="1"/>
</dbReference>
<gene>
    <name evidence="5" type="ORF">SAMN05216362_10781</name>
</gene>
<protein>
    <submittedName>
        <fullName evidence="5">Glycerate kinase</fullName>
    </submittedName>
</protein>
<evidence type="ECO:0000313" key="5">
    <source>
        <dbReference type="EMBL" id="SEQ15552.1"/>
    </source>
</evidence>
<keyword evidence="2 4" id="KW-0808">Transferase</keyword>
<dbReference type="GO" id="GO:0008887">
    <property type="term" value="F:glycerate kinase activity"/>
    <property type="evidence" value="ECO:0007669"/>
    <property type="project" value="UniProtKB-UniRule"/>
</dbReference>